<name>A0A067S9N0_GALM3</name>
<organism evidence="1 2">
    <name type="scientific">Galerina marginata (strain CBS 339.88)</name>
    <dbReference type="NCBI Taxonomy" id="685588"/>
    <lineage>
        <taxon>Eukaryota</taxon>
        <taxon>Fungi</taxon>
        <taxon>Dikarya</taxon>
        <taxon>Basidiomycota</taxon>
        <taxon>Agaricomycotina</taxon>
        <taxon>Agaricomycetes</taxon>
        <taxon>Agaricomycetidae</taxon>
        <taxon>Agaricales</taxon>
        <taxon>Agaricineae</taxon>
        <taxon>Strophariaceae</taxon>
        <taxon>Galerina</taxon>
    </lineage>
</organism>
<proteinExistence type="predicted"/>
<dbReference type="EMBL" id="KL142421">
    <property type="protein sequence ID" value="KDR66657.1"/>
    <property type="molecule type" value="Genomic_DNA"/>
</dbReference>
<evidence type="ECO:0000313" key="2">
    <source>
        <dbReference type="Proteomes" id="UP000027222"/>
    </source>
</evidence>
<accession>A0A067S9N0</accession>
<dbReference type="Proteomes" id="UP000027222">
    <property type="component" value="Unassembled WGS sequence"/>
</dbReference>
<keyword evidence="2" id="KW-1185">Reference proteome</keyword>
<dbReference type="AlphaFoldDB" id="A0A067S9N0"/>
<protein>
    <submittedName>
        <fullName evidence="1">Uncharacterized protein</fullName>
    </submittedName>
</protein>
<reference evidence="2" key="1">
    <citation type="journal article" date="2014" name="Proc. Natl. Acad. Sci. U.S.A.">
        <title>Extensive sampling of basidiomycete genomes demonstrates inadequacy of the white-rot/brown-rot paradigm for wood decay fungi.</title>
        <authorList>
            <person name="Riley R."/>
            <person name="Salamov A.A."/>
            <person name="Brown D.W."/>
            <person name="Nagy L.G."/>
            <person name="Floudas D."/>
            <person name="Held B.W."/>
            <person name="Levasseur A."/>
            <person name="Lombard V."/>
            <person name="Morin E."/>
            <person name="Otillar R."/>
            <person name="Lindquist E.A."/>
            <person name="Sun H."/>
            <person name="LaButti K.M."/>
            <person name="Schmutz J."/>
            <person name="Jabbour D."/>
            <person name="Luo H."/>
            <person name="Baker S.E."/>
            <person name="Pisabarro A.G."/>
            <person name="Walton J.D."/>
            <person name="Blanchette R.A."/>
            <person name="Henrissat B."/>
            <person name="Martin F."/>
            <person name="Cullen D."/>
            <person name="Hibbett D.S."/>
            <person name="Grigoriev I.V."/>
        </authorList>
    </citation>
    <scope>NUCLEOTIDE SEQUENCE [LARGE SCALE GENOMIC DNA]</scope>
    <source>
        <strain evidence="2">CBS 339.88</strain>
    </source>
</reference>
<sequence length="237" mass="26375">MVVSINRRLTLGIGLENFWTWSLSRNSISLHFRNSGLEFVVHPSNIAATKYCLILCWAPPCRTILDWENVVVAFTSIGSCSRPLTLPLGTAISGPRGSNSKLPALLSALAPHALGNDDGEILRGHPVEDVGGDPRRIGQIPGFPNHLRCRCLEEEEDGREDEEMDSRSELVKRDRRGMKTAARWRDEPDLPHPALLFAKDAHTTWVASSRQHMYRGWDANPCTTSEQGTLGIAFHPF</sequence>
<evidence type="ECO:0000313" key="1">
    <source>
        <dbReference type="EMBL" id="KDR66657.1"/>
    </source>
</evidence>
<gene>
    <name evidence="1" type="ORF">GALMADRAFT_216873</name>
</gene>
<dbReference type="HOGENOM" id="CLU_1170705_0_0_1"/>